<sequence>MANIADEFRCIGKGFCGSVWASSQADEPAMKREDGGPGRSLRNDWDMHNIVRNAFTSLKNNFDNMIVPQPHVFITGEDMDWWNKNVSRFPVGFSPCNTLVSTRVPPLPKPVRERLVDRYCPPQLAPLIKTNRGDEDCVVRPYLGRRRIGQRVSRFQSFTLRNFPLHVDQMEDLGLNIFIYAAKLADALAIMHWVAGVDANDVEFVLASCPHQISSPLTSDFLGEHTLWILDFDCCPGMPMDLAGVEQAVAAFFRNDPFFPRPAATDARDQGLWRHFRAQYIRTSDEMLRDSSLKKLPELFIEHLEERGRELAMHKEKLSTD</sequence>
<dbReference type="InterPro" id="IPR022137">
    <property type="entry name" value="Znf_prot_DUF3669"/>
</dbReference>
<dbReference type="AlphaFoldDB" id="A0A9P4LZS3"/>
<dbReference type="Proteomes" id="UP000799772">
    <property type="component" value="Unassembled WGS sequence"/>
</dbReference>
<organism evidence="2 3">
    <name type="scientific">Rhizodiscina lignyota</name>
    <dbReference type="NCBI Taxonomy" id="1504668"/>
    <lineage>
        <taxon>Eukaryota</taxon>
        <taxon>Fungi</taxon>
        <taxon>Dikarya</taxon>
        <taxon>Ascomycota</taxon>
        <taxon>Pezizomycotina</taxon>
        <taxon>Dothideomycetes</taxon>
        <taxon>Pleosporomycetidae</taxon>
        <taxon>Aulographales</taxon>
        <taxon>Rhizodiscinaceae</taxon>
        <taxon>Rhizodiscina</taxon>
    </lineage>
</organism>
<evidence type="ECO:0000259" key="1">
    <source>
        <dbReference type="Pfam" id="PF12417"/>
    </source>
</evidence>
<name>A0A9P4LZS3_9PEZI</name>
<dbReference type="Pfam" id="PF12417">
    <property type="entry name" value="DUF3669"/>
    <property type="match status" value="1"/>
</dbReference>
<dbReference type="OrthoDB" id="2993351at2759"/>
<proteinExistence type="predicted"/>
<dbReference type="EMBL" id="ML978141">
    <property type="protein sequence ID" value="KAF2092891.1"/>
    <property type="molecule type" value="Genomic_DNA"/>
</dbReference>
<reference evidence="2" key="1">
    <citation type="journal article" date="2020" name="Stud. Mycol.">
        <title>101 Dothideomycetes genomes: a test case for predicting lifestyles and emergence of pathogens.</title>
        <authorList>
            <person name="Haridas S."/>
            <person name="Albert R."/>
            <person name="Binder M."/>
            <person name="Bloem J."/>
            <person name="Labutti K."/>
            <person name="Salamov A."/>
            <person name="Andreopoulos B."/>
            <person name="Baker S."/>
            <person name="Barry K."/>
            <person name="Bills G."/>
            <person name="Bluhm B."/>
            <person name="Cannon C."/>
            <person name="Castanera R."/>
            <person name="Culley D."/>
            <person name="Daum C."/>
            <person name="Ezra D."/>
            <person name="Gonzalez J."/>
            <person name="Henrissat B."/>
            <person name="Kuo A."/>
            <person name="Liang C."/>
            <person name="Lipzen A."/>
            <person name="Lutzoni F."/>
            <person name="Magnuson J."/>
            <person name="Mondo S."/>
            <person name="Nolan M."/>
            <person name="Ohm R."/>
            <person name="Pangilinan J."/>
            <person name="Park H.-J."/>
            <person name="Ramirez L."/>
            <person name="Alfaro M."/>
            <person name="Sun H."/>
            <person name="Tritt A."/>
            <person name="Yoshinaga Y."/>
            <person name="Zwiers L.-H."/>
            <person name="Turgeon B."/>
            <person name="Goodwin S."/>
            <person name="Spatafora J."/>
            <person name="Crous P."/>
            <person name="Grigoriev I."/>
        </authorList>
    </citation>
    <scope>NUCLEOTIDE SEQUENCE</scope>
    <source>
        <strain evidence="2">CBS 133067</strain>
    </source>
</reference>
<evidence type="ECO:0000313" key="3">
    <source>
        <dbReference type="Proteomes" id="UP000799772"/>
    </source>
</evidence>
<protein>
    <recommendedName>
        <fullName evidence="1">DUF3669 domain-containing protein</fullName>
    </recommendedName>
</protein>
<evidence type="ECO:0000313" key="2">
    <source>
        <dbReference type="EMBL" id="KAF2092891.1"/>
    </source>
</evidence>
<comment type="caution">
    <text evidence="2">The sequence shown here is derived from an EMBL/GenBank/DDBJ whole genome shotgun (WGS) entry which is preliminary data.</text>
</comment>
<dbReference type="PANTHER" id="PTHR40780">
    <property type="entry name" value="DUF3669 DOMAIN-CONTAINING PROTEIN"/>
    <property type="match status" value="1"/>
</dbReference>
<dbReference type="PANTHER" id="PTHR40780:SF3">
    <property type="entry name" value="DUF3669 DOMAIN-CONTAINING PROTEIN"/>
    <property type="match status" value="1"/>
</dbReference>
<accession>A0A9P4LZS3</accession>
<keyword evidence="3" id="KW-1185">Reference proteome</keyword>
<gene>
    <name evidence="2" type="ORF">NA57DRAFT_49382</name>
</gene>
<feature type="domain" description="DUF3669" evidence="1">
    <location>
        <begin position="227"/>
        <end position="291"/>
    </location>
</feature>